<dbReference type="STRING" id="3088.A0A383WGL5"/>
<keyword evidence="2" id="KW-0812">Transmembrane</keyword>
<feature type="region of interest" description="Disordered" evidence="1">
    <location>
        <begin position="253"/>
        <end position="305"/>
    </location>
</feature>
<feature type="compositionally biased region" description="Polar residues" evidence="1">
    <location>
        <begin position="995"/>
        <end position="1010"/>
    </location>
</feature>
<reference evidence="3 4" key="1">
    <citation type="submission" date="2016-10" db="EMBL/GenBank/DDBJ databases">
        <authorList>
            <person name="Cai Z."/>
        </authorList>
    </citation>
    <scope>NUCLEOTIDE SEQUENCE [LARGE SCALE GENOMIC DNA]</scope>
</reference>
<feature type="transmembrane region" description="Helical" evidence="2">
    <location>
        <begin position="135"/>
        <end position="161"/>
    </location>
</feature>
<feature type="region of interest" description="Disordered" evidence="1">
    <location>
        <begin position="329"/>
        <end position="348"/>
    </location>
</feature>
<sequence>MQRQTPLLRALLCLPCAALHFALLPYLVDSVNDPLSVLPTTGLLSFAAFKIIALVMSRGVLVHVPQQYWHFVVACCLPVIPESAFAASRASKHTSYGSRRNSLRHQALSLLSRAACGTLASAALHIQWLPRLAVYWLYMLITCMFLGGATDCFALLTTALLGMRLAPSFDRPYMSGSLTEFWSQRWNVTTTYLFRVMVYDPIVEQKMMASAPATAACSAGGVQQCLQDSIMTCEHTSSCNGVAAAKQHRNLVSSDQLSATQSSSTKGRQDQQQRPQQDKDAQNGVAANTSNHTSSSRSRQRAGGSTMRRFAGMQATFASSPQKNIIRSCQAQHRQGPHSNNPQNSSSCPATWSPGYGLLDHKALLKAPAAPAGTRPVAAARRLILTSKQSSTKAKHSPQKQAAAPPVPKVTKAFLRQRFHASQNALLNACSLPAAAAATTLAATTALEAATANAVAIAAAASSGGSTTSINGGFVKGHDEDAADATAPLLVPGSSAVEQPTTASHHSSTALSAAEMESVQAAMLDAAQQLSRSSTDTTNLQQPAARLSCKPSSLSAAFSKLKVIIPNPPAAAASFLDAPIQLVSSPGNTSASCSDGAASSAGAFKAMMVQSSIPSSQLYPPGVAAPAQLGWDTAASPYSSASPCEYDGIEGAAAVLAGKQQTASDQVAVTILRPYTADAAGPQHVDKALISLSLLLDGDRVRAVIKPLQPSPVPSIKANPASTTAARIKSAAWQAAGGDARARDPVQAASTMYDALRSSCGKVRPQCPRPSIARRRWQAAVAAIVFQRHYPAMLRLQDETAMKNELMTASLSGPSSMIEKWLNFDPQNDLHQHADHMACRQAVIAAGPAADPTSRCSLIPAAYAGVQVIDTVAYVHLEMDGSMSGLMASQWLRDLKCMFSVDASGSVTASGSSMSDHNSSGFDESGRTSVQSPILAGPVINFVKPASLAAAAVTTSDGPADGSSSRARTKTASKPRSGWRGILHGVFSRKAHKQSVASQMHPSLGTSQHTPVAPHAPACDSSRADASMTQVPVPAPAPAASSSFTEHLDSGSSSPMVVATVGVAGSVAQVHLELNSMMFDILAGLPGDEGGCTTSANAHAGISGHGTAADGTVPPALPAVLMRSVDASAAAELSSMLATFDSQHGTVAQPVPKTRVMANLAEWEALFEEQQLKRSSRRRRCCRGGPPGTNGSDSSSDDEAVEGFAARAVQEPACEGAVPAAVPLLESERSMICDGMEESSSNSSWHSAAEDCRDGSFIVPEQQEEEEEAELAGPPGKRLQGNLAAGRGLGSWWRGRVSSSFRKAADSIFGPPSSSSKELQVARRADAAARASVDTATTEEGEEHEIEVAGATDGSSGGAGGGVSGAGRVGYLTKLFSIRSRRDVLLAAGDQ</sequence>
<gene>
    <name evidence="3" type="ORF">BQ4739_LOCUS16669</name>
</gene>
<feature type="transmembrane region" description="Helical" evidence="2">
    <location>
        <begin position="35"/>
        <end position="56"/>
    </location>
</feature>
<dbReference type="GO" id="GO:0008374">
    <property type="term" value="F:O-acyltransferase activity"/>
    <property type="evidence" value="ECO:0007669"/>
    <property type="project" value="InterPro"/>
</dbReference>
<organism evidence="3 4">
    <name type="scientific">Tetradesmus obliquus</name>
    <name type="common">Green alga</name>
    <name type="synonym">Acutodesmus obliquus</name>
    <dbReference type="NCBI Taxonomy" id="3088"/>
    <lineage>
        <taxon>Eukaryota</taxon>
        <taxon>Viridiplantae</taxon>
        <taxon>Chlorophyta</taxon>
        <taxon>core chlorophytes</taxon>
        <taxon>Chlorophyceae</taxon>
        <taxon>CS clade</taxon>
        <taxon>Sphaeropleales</taxon>
        <taxon>Scenedesmaceae</taxon>
        <taxon>Tetradesmus</taxon>
    </lineage>
</organism>
<dbReference type="EMBL" id="FNXT01001253">
    <property type="protein sequence ID" value="SZX76279.1"/>
    <property type="molecule type" value="Genomic_DNA"/>
</dbReference>
<keyword evidence="2" id="KW-0472">Membrane</keyword>
<feature type="compositionally biased region" description="Low complexity" evidence="1">
    <location>
        <begin position="907"/>
        <end position="920"/>
    </location>
</feature>
<feature type="region of interest" description="Disordered" evidence="1">
    <location>
        <begin position="388"/>
        <end position="407"/>
    </location>
</feature>
<dbReference type="InterPro" id="IPR044851">
    <property type="entry name" value="Wax_synthase"/>
</dbReference>
<dbReference type="PANTHER" id="PTHR31595">
    <property type="entry name" value="LONG-CHAIN-ALCOHOL O-FATTY-ACYLTRANSFERASE 3-RELATED"/>
    <property type="match status" value="1"/>
</dbReference>
<keyword evidence="4" id="KW-1185">Reference proteome</keyword>
<feature type="region of interest" description="Disordered" evidence="1">
    <location>
        <begin position="1330"/>
        <end position="1363"/>
    </location>
</feature>
<feature type="compositionally biased region" description="Polar residues" evidence="1">
    <location>
        <begin position="954"/>
        <end position="966"/>
    </location>
</feature>
<keyword evidence="2" id="KW-1133">Transmembrane helix</keyword>
<feature type="region of interest" description="Disordered" evidence="1">
    <location>
        <begin position="1263"/>
        <end position="1283"/>
    </location>
</feature>
<feature type="region of interest" description="Disordered" evidence="1">
    <location>
        <begin position="1176"/>
        <end position="1201"/>
    </location>
</feature>
<evidence type="ECO:0000256" key="1">
    <source>
        <dbReference type="SAM" id="MobiDB-lite"/>
    </source>
</evidence>
<accession>A0A383WGL5</accession>
<name>A0A383WGL5_TETOB</name>
<feature type="region of interest" description="Disordered" evidence="1">
    <location>
        <begin position="907"/>
        <end position="929"/>
    </location>
</feature>
<feature type="compositionally biased region" description="Basic and acidic residues" evidence="1">
    <location>
        <begin position="267"/>
        <end position="281"/>
    </location>
</feature>
<feature type="transmembrane region" description="Helical" evidence="2">
    <location>
        <begin position="6"/>
        <end position="28"/>
    </location>
</feature>
<dbReference type="Proteomes" id="UP000256970">
    <property type="component" value="Unassembled WGS sequence"/>
</dbReference>
<feature type="compositionally biased region" description="Low complexity" evidence="1">
    <location>
        <begin position="286"/>
        <end position="297"/>
    </location>
</feature>
<feature type="region of interest" description="Disordered" evidence="1">
    <location>
        <begin position="991"/>
        <end position="1048"/>
    </location>
</feature>
<evidence type="ECO:0000256" key="2">
    <source>
        <dbReference type="SAM" id="Phobius"/>
    </source>
</evidence>
<proteinExistence type="predicted"/>
<dbReference type="GO" id="GO:0006629">
    <property type="term" value="P:lipid metabolic process"/>
    <property type="evidence" value="ECO:0007669"/>
    <property type="project" value="InterPro"/>
</dbReference>
<evidence type="ECO:0000313" key="3">
    <source>
        <dbReference type="EMBL" id="SZX76279.1"/>
    </source>
</evidence>
<evidence type="ECO:0000313" key="4">
    <source>
        <dbReference type="Proteomes" id="UP000256970"/>
    </source>
</evidence>
<dbReference type="PANTHER" id="PTHR31595:SF57">
    <property type="entry name" value="OS04G0481900 PROTEIN"/>
    <property type="match status" value="1"/>
</dbReference>
<protein>
    <submittedName>
        <fullName evidence="3">Uncharacterized protein</fullName>
    </submittedName>
</protein>
<feature type="region of interest" description="Disordered" evidence="1">
    <location>
        <begin position="954"/>
        <end position="978"/>
    </location>
</feature>
<feature type="compositionally biased region" description="Low complexity" evidence="1">
    <location>
        <begin position="253"/>
        <end position="266"/>
    </location>
</feature>